<protein>
    <submittedName>
        <fullName evidence="1">Uncharacterized protein</fullName>
    </submittedName>
</protein>
<dbReference type="EMBL" id="BART01032345">
    <property type="protein sequence ID" value="GAH09962.1"/>
    <property type="molecule type" value="Genomic_DNA"/>
</dbReference>
<comment type="caution">
    <text evidence="1">The sequence shown here is derived from an EMBL/GenBank/DDBJ whole genome shotgun (WGS) entry which is preliminary data.</text>
</comment>
<dbReference type="AlphaFoldDB" id="X1CQ89"/>
<organism evidence="1">
    <name type="scientific">marine sediment metagenome</name>
    <dbReference type="NCBI Taxonomy" id="412755"/>
    <lineage>
        <taxon>unclassified sequences</taxon>
        <taxon>metagenomes</taxon>
        <taxon>ecological metagenomes</taxon>
    </lineage>
</organism>
<gene>
    <name evidence="1" type="ORF">S01H4_55929</name>
</gene>
<sequence>MGEEYDACAPLWVIAQTFNSSPGKLDCTLSLIGIPNLIAEDKANASYIPDSDDTKSVKTLINAIIAKTLACYSHCAAYAVEWEDGYDNLADTYKPKDSFRIYVGGSRLAALRR</sequence>
<reference evidence="1" key="1">
    <citation type="journal article" date="2014" name="Front. Microbiol.">
        <title>High frequency of phylogenetically diverse reductive dehalogenase-homologous genes in deep subseafloor sedimentary metagenomes.</title>
        <authorList>
            <person name="Kawai M."/>
            <person name="Futagami T."/>
            <person name="Toyoda A."/>
            <person name="Takaki Y."/>
            <person name="Nishi S."/>
            <person name="Hori S."/>
            <person name="Arai W."/>
            <person name="Tsubouchi T."/>
            <person name="Morono Y."/>
            <person name="Uchiyama I."/>
            <person name="Ito T."/>
            <person name="Fujiyama A."/>
            <person name="Inagaki F."/>
            <person name="Takami H."/>
        </authorList>
    </citation>
    <scope>NUCLEOTIDE SEQUENCE</scope>
    <source>
        <strain evidence="1">Expedition CK06-06</strain>
    </source>
</reference>
<name>X1CQ89_9ZZZZ</name>
<evidence type="ECO:0000313" key="1">
    <source>
        <dbReference type="EMBL" id="GAH09962.1"/>
    </source>
</evidence>
<accession>X1CQ89</accession>
<feature type="non-terminal residue" evidence="1">
    <location>
        <position position="113"/>
    </location>
</feature>
<proteinExistence type="predicted"/>